<dbReference type="PIRSF" id="PIRSF037834">
    <property type="entry name" value="PA_CoA_Oase3"/>
    <property type="match status" value="1"/>
</dbReference>
<name>A0ABY8QJF7_9RHOB</name>
<accession>A0ABY8QJF7</accession>
<dbReference type="NCBIfam" id="TIGR02158">
    <property type="entry name" value="PA_CoA_Oxy3"/>
    <property type="match status" value="1"/>
</dbReference>
<evidence type="ECO:0000313" key="2">
    <source>
        <dbReference type="Proteomes" id="UP001241605"/>
    </source>
</evidence>
<dbReference type="InterPro" id="IPR007814">
    <property type="entry name" value="PaaA_PaaC"/>
</dbReference>
<dbReference type="EC" id="1.14.13.149" evidence="1"/>
<dbReference type="InterPro" id="IPR009078">
    <property type="entry name" value="Ferritin-like_SF"/>
</dbReference>
<dbReference type="Proteomes" id="UP001241605">
    <property type="component" value="Chromosome"/>
</dbReference>
<dbReference type="Pfam" id="PF05138">
    <property type="entry name" value="PaaA_PaaC"/>
    <property type="match status" value="1"/>
</dbReference>
<gene>
    <name evidence="1" type="primary">paaC</name>
    <name evidence="1" type="ORF">QF118_03590</name>
</gene>
<dbReference type="PANTHER" id="PTHR30458:SF0">
    <property type="entry name" value="1,2-PHENYLACETYL-COA EPOXIDASE, SUBUNIT C"/>
    <property type="match status" value="1"/>
</dbReference>
<dbReference type="EMBL" id="CP124616">
    <property type="protein sequence ID" value="WGW04645.1"/>
    <property type="molecule type" value="Genomic_DNA"/>
</dbReference>
<dbReference type="InterPro" id="IPR011882">
    <property type="entry name" value="PaaC"/>
</dbReference>
<keyword evidence="1" id="KW-0560">Oxidoreductase</keyword>
<dbReference type="InterPro" id="IPR052703">
    <property type="entry name" value="Aromatic_CoA_ox/epox"/>
</dbReference>
<keyword evidence="2" id="KW-1185">Reference proteome</keyword>
<evidence type="ECO:0000313" key="1">
    <source>
        <dbReference type="EMBL" id="WGW04645.1"/>
    </source>
</evidence>
<dbReference type="Gene3D" id="1.20.1260.10">
    <property type="match status" value="1"/>
</dbReference>
<reference evidence="1 2" key="1">
    <citation type="submission" date="2023-05" db="EMBL/GenBank/DDBJ databases">
        <title>YMD87, complete Genome.</title>
        <authorList>
            <person name="Zhang J."/>
            <person name="Xu X."/>
        </authorList>
    </citation>
    <scope>NUCLEOTIDE SEQUENCE [LARGE SCALE GENOMIC DNA]</scope>
    <source>
        <strain evidence="1 2">YMD87</strain>
    </source>
</reference>
<dbReference type="InterPro" id="IPR012347">
    <property type="entry name" value="Ferritin-like"/>
</dbReference>
<dbReference type="GO" id="GO:0097266">
    <property type="term" value="F:phenylacetyl-CoA 1,2-epoxidase activity"/>
    <property type="evidence" value="ECO:0007669"/>
    <property type="project" value="UniProtKB-EC"/>
</dbReference>
<protein>
    <submittedName>
        <fullName evidence="1">Phenylacetate-CoA oxygenase subunit PaaC</fullName>
        <ecNumber evidence="1">1.14.13.149</ecNumber>
    </submittedName>
</protein>
<sequence>MAEVIDKTALFEFLCRMGDNTLILGHRVSEWCGHAPVLEEDIALANTALDLIGQTQLWLGYAAQVEGKGRSADDLAFLRDAWDFRNVLMVELPNGDFGQTLMRQFLFDAWQVIMLRHLQGSSDQQVADIAEKASKEVTYHLERSAGTVIGLGDGTKESHARMQAALERLWPYVGEMFDSDATDAAMVQAGVAPDPGALWAEYDALVGAKLSEATLTIPEGDFHHKGGRDGRMHTEHLGHILCTMQWLQRAYPGAKW</sequence>
<dbReference type="SUPFAM" id="SSF47240">
    <property type="entry name" value="Ferritin-like"/>
    <property type="match status" value="1"/>
</dbReference>
<organism evidence="1 2">
    <name type="scientific">Tropicibacter oceani</name>
    <dbReference type="NCBI Taxonomy" id="3058420"/>
    <lineage>
        <taxon>Bacteria</taxon>
        <taxon>Pseudomonadati</taxon>
        <taxon>Pseudomonadota</taxon>
        <taxon>Alphaproteobacteria</taxon>
        <taxon>Rhodobacterales</taxon>
        <taxon>Roseobacteraceae</taxon>
        <taxon>Tropicibacter</taxon>
    </lineage>
</organism>
<dbReference type="PANTHER" id="PTHR30458">
    <property type="entry name" value="PHENYLACETIC ACID DEGRADATION PROTEIN PAA"/>
    <property type="match status" value="1"/>
</dbReference>
<proteinExistence type="predicted"/>
<dbReference type="RefSeq" id="WP_282301280.1">
    <property type="nucleotide sequence ID" value="NZ_CP124616.1"/>
</dbReference>